<feature type="compositionally biased region" description="Pro residues" evidence="1">
    <location>
        <begin position="245"/>
        <end position="254"/>
    </location>
</feature>
<dbReference type="Proteomes" id="UP000826271">
    <property type="component" value="Unassembled WGS sequence"/>
</dbReference>
<dbReference type="AlphaFoldDB" id="A0AAV6WFT8"/>
<organism evidence="2 3">
    <name type="scientific">Buddleja alternifolia</name>
    <dbReference type="NCBI Taxonomy" id="168488"/>
    <lineage>
        <taxon>Eukaryota</taxon>
        <taxon>Viridiplantae</taxon>
        <taxon>Streptophyta</taxon>
        <taxon>Embryophyta</taxon>
        <taxon>Tracheophyta</taxon>
        <taxon>Spermatophyta</taxon>
        <taxon>Magnoliopsida</taxon>
        <taxon>eudicotyledons</taxon>
        <taxon>Gunneridae</taxon>
        <taxon>Pentapetalae</taxon>
        <taxon>asterids</taxon>
        <taxon>lamiids</taxon>
        <taxon>Lamiales</taxon>
        <taxon>Scrophulariaceae</taxon>
        <taxon>Buddlejeae</taxon>
        <taxon>Buddleja</taxon>
    </lineage>
</organism>
<dbReference type="PANTHER" id="PTHR34188:SF5">
    <property type="entry name" value="OS05G0131900 PROTEIN"/>
    <property type="match status" value="1"/>
</dbReference>
<evidence type="ECO:0000256" key="1">
    <source>
        <dbReference type="SAM" id="MobiDB-lite"/>
    </source>
</evidence>
<keyword evidence="3" id="KW-1185">Reference proteome</keyword>
<gene>
    <name evidence="2" type="ORF">BUALT_Bualt15G0111300</name>
</gene>
<proteinExistence type="predicted"/>
<dbReference type="EMBL" id="WHWC01000015">
    <property type="protein sequence ID" value="KAG8369063.1"/>
    <property type="molecule type" value="Genomic_DNA"/>
</dbReference>
<accession>A0AAV6WFT8</accession>
<reference evidence="2" key="1">
    <citation type="submission" date="2019-10" db="EMBL/GenBank/DDBJ databases">
        <authorList>
            <person name="Zhang R."/>
            <person name="Pan Y."/>
            <person name="Wang J."/>
            <person name="Ma R."/>
            <person name="Yu S."/>
        </authorList>
    </citation>
    <scope>NUCLEOTIDE SEQUENCE</scope>
    <source>
        <strain evidence="2">LA-IB0</strain>
        <tissue evidence="2">Leaf</tissue>
    </source>
</reference>
<name>A0AAV6WFT8_9LAMI</name>
<dbReference type="PANTHER" id="PTHR34188">
    <property type="entry name" value="OS01G0299500 PROTEIN"/>
    <property type="match status" value="1"/>
</dbReference>
<sequence>MPSPRRQAPVTPISPVKVAMPGVKTSQTIFNNKLDMRTDALLSVECGGASSIVFQLLSEKLCEQQPSMVVLAQRSHCDSSGGRHTARSCANNSHPWLCSNSDHAMTPAAVPVMPTVVPVAPPPLPIHPISMDRVESNGSDLDLDIDLESGGTTSEDDEIKVQHLSCEYSKNLLGGISSRNTILESPYSSRITTDCSCSYDKLLNSDEISIKNKEMQLGEFKEQTVNYVSKTMDKGKPKKKNSIRPPKPPRPPGGPSSLHASDIKLLKEISELNLKRKRMERIRTLKKTKKEKATLNSTFCPCLISSIGENVTIFPSSSSNALCLILDDRRFILSDKRNLNIAFQACAVTSGLQQLRIMG</sequence>
<evidence type="ECO:0000313" key="2">
    <source>
        <dbReference type="EMBL" id="KAG8369063.1"/>
    </source>
</evidence>
<protein>
    <submittedName>
        <fullName evidence="2">Uncharacterized protein</fullName>
    </submittedName>
</protein>
<comment type="caution">
    <text evidence="2">The sequence shown here is derived from an EMBL/GenBank/DDBJ whole genome shotgun (WGS) entry which is preliminary data.</text>
</comment>
<feature type="region of interest" description="Disordered" evidence="1">
    <location>
        <begin position="230"/>
        <end position="259"/>
    </location>
</feature>
<evidence type="ECO:0000313" key="3">
    <source>
        <dbReference type="Proteomes" id="UP000826271"/>
    </source>
</evidence>